<keyword evidence="1" id="KW-0614">Plasmid</keyword>
<dbReference type="PROSITE" id="PS51257">
    <property type="entry name" value="PROKAR_LIPOPROTEIN"/>
    <property type="match status" value="1"/>
</dbReference>
<dbReference type="AlphaFoldDB" id="A0A2Z4YQ65"/>
<geneLocation type="plasmid" evidence="1 2">
    <name>unnamed2</name>
</geneLocation>
<proteinExistence type="predicted"/>
<evidence type="ECO:0000313" key="1">
    <source>
        <dbReference type="EMBL" id="AXA43544.1"/>
    </source>
</evidence>
<dbReference type="Proteomes" id="UP000251166">
    <property type="component" value="Plasmid unnamed2"/>
</dbReference>
<organism evidence="1 2">
    <name type="scientific">Rhizobium leguminosarum</name>
    <dbReference type="NCBI Taxonomy" id="384"/>
    <lineage>
        <taxon>Bacteria</taxon>
        <taxon>Pseudomonadati</taxon>
        <taxon>Pseudomonadota</taxon>
        <taxon>Alphaproteobacteria</taxon>
        <taxon>Hyphomicrobiales</taxon>
        <taxon>Rhizobiaceae</taxon>
        <taxon>Rhizobium/Agrobacterium group</taxon>
        <taxon>Rhizobium</taxon>
    </lineage>
</organism>
<dbReference type="InterPro" id="IPR003749">
    <property type="entry name" value="ThiS/MoaD-like"/>
</dbReference>
<dbReference type="InterPro" id="IPR016155">
    <property type="entry name" value="Mopterin_synth/thiamin_S_b"/>
</dbReference>
<dbReference type="Pfam" id="PF02597">
    <property type="entry name" value="ThiS"/>
    <property type="match status" value="1"/>
</dbReference>
<reference evidence="1 2" key="1">
    <citation type="submission" date="2018-07" db="EMBL/GenBank/DDBJ databases">
        <title>Rhizobium leguminosarum strain:ATCC 14479 Genome sequencing and assembly.</title>
        <authorList>
            <person name="Chakraborty R."/>
        </authorList>
    </citation>
    <scope>NUCLEOTIDE SEQUENCE [LARGE SCALE GENOMIC DNA]</scope>
    <source>
        <strain evidence="1 2">ATCC 14479</strain>
        <plasmid evidence="2">Plasmid unnamed2</plasmid>
    </source>
</reference>
<dbReference type="SUPFAM" id="SSF54285">
    <property type="entry name" value="MoaD/ThiS"/>
    <property type="match status" value="1"/>
</dbReference>
<evidence type="ECO:0000313" key="2">
    <source>
        <dbReference type="Proteomes" id="UP000251166"/>
    </source>
</evidence>
<dbReference type="Gene3D" id="3.40.50.720">
    <property type="entry name" value="NAD(P)-binding Rossmann-like Domain"/>
    <property type="match status" value="1"/>
</dbReference>
<dbReference type="EMBL" id="CP030762">
    <property type="protein sequence ID" value="AXA43544.1"/>
    <property type="molecule type" value="Genomic_DNA"/>
</dbReference>
<dbReference type="Gene3D" id="3.10.20.30">
    <property type="match status" value="1"/>
</dbReference>
<accession>A0A2Z4YQ65</accession>
<dbReference type="PANTHER" id="PTHR38031:SF1">
    <property type="entry name" value="SULFUR CARRIER PROTEIN CYSO"/>
    <property type="match status" value="1"/>
</dbReference>
<name>A0A2Z4YQ65_RHILE</name>
<dbReference type="PANTHER" id="PTHR38031">
    <property type="entry name" value="SULFUR CARRIER PROTEIN SLR0821-RELATED"/>
    <property type="match status" value="1"/>
</dbReference>
<gene>
    <name evidence="1" type="ORF">DLJ82_7299</name>
</gene>
<protein>
    <submittedName>
        <fullName evidence="1">ThiS family protein</fullName>
    </submittedName>
</protein>
<dbReference type="InterPro" id="IPR052045">
    <property type="entry name" value="Sulfur_Carrier/Prot_Modifier"/>
</dbReference>
<dbReference type="InterPro" id="IPR012675">
    <property type="entry name" value="Beta-grasp_dom_sf"/>
</dbReference>
<sequence length="409" mass="44012">MRPILVLMVQPTGSFRLSSLAVRIIGAGAVGMACGYLLQRRGHKPLHVSMRGAPLHELPIAMQGTARARYRPAATTHAFPVDVTLFAVGPHEVAHALATWGQPDGRNLVFCAHPEPQEGAVMVFPQISAEICPMRGLGIVTSGAVEICNESQPHVPDLLLELGFGPVNIVKRAHFAGRALQTAAAYVVLLALSRGEITRDQVSQALLIDIMRLLIEAMSAPEIAAQLPDGCSRAFAELALHIRAPTSPENDVLSQNLEALMAPPQRKLHGHLALYHAPWRRHGSAFEGLAARLINLATSGRSSNELSSRPMCKKGSSMQEVIVIVPLSIRPYVDGQSRVTVEAQTVRGALRAMSAKFAQLNEHLFDSKDEINRFIRIFVNGRPVPLGSRGDESLESGAEVTLVLALAGG</sequence>